<dbReference type="EMBL" id="JANAKD010000022">
    <property type="protein sequence ID" value="KAJ3499102.1"/>
    <property type="molecule type" value="Genomic_DNA"/>
</dbReference>
<reference evidence="1" key="1">
    <citation type="submission" date="2022-07" db="EMBL/GenBank/DDBJ databases">
        <title>Genome Sequence of Lecanicillium saksenae.</title>
        <authorList>
            <person name="Buettner E."/>
        </authorList>
    </citation>
    <scope>NUCLEOTIDE SEQUENCE</scope>
    <source>
        <strain evidence="1">VT-O1</strain>
    </source>
</reference>
<evidence type="ECO:0000313" key="2">
    <source>
        <dbReference type="Proteomes" id="UP001148737"/>
    </source>
</evidence>
<comment type="caution">
    <text evidence="1">The sequence shown here is derived from an EMBL/GenBank/DDBJ whole genome shotgun (WGS) entry which is preliminary data.</text>
</comment>
<proteinExistence type="predicted"/>
<dbReference type="Proteomes" id="UP001148737">
    <property type="component" value="Unassembled WGS sequence"/>
</dbReference>
<accession>A0ACC1R7V9</accession>
<evidence type="ECO:0000313" key="1">
    <source>
        <dbReference type="EMBL" id="KAJ3499102.1"/>
    </source>
</evidence>
<gene>
    <name evidence="1" type="ORF">NLG97_g611</name>
</gene>
<protein>
    <submittedName>
        <fullName evidence="1">Uncharacterized protein</fullName>
    </submittedName>
</protein>
<keyword evidence="2" id="KW-1185">Reference proteome</keyword>
<organism evidence="1 2">
    <name type="scientific">Lecanicillium saksenae</name>
    <dbReference type="NCBI Taxonomy" id="468837"/>
    <lineage>
        <taxon>Eukaryota</taxon>
        <taxon>Fungi</taxon>
        <taxon>Dikarya</taxon>
        <taxon>Ascomycota</taxon>
        <taxon>Pezizomycotina</taxon>
        <taxon>Sordariomycetes</taxon>
        <taxon>Hypocreomycetidae</taxon>
        <taxon>Hypocreales</taxon>
        <taxon>Cordycipitaceae</taxon>
        <taxon>Lecanicillium</taxon>
    </lineage>
</organism>
<name>A0ACC1R7V9_9HYPO</name>
<sequence length="214" mass="22552">MRSATVITLATLGSLASGYQLPAKLKSLYDQHKSGSCSKKLSGSFSGGASYCGDINGAIFLKGNNNYDNMDIDCETAFKDTVKSYGIPDLDANVHPYIVFGNEGGNPSFNPQAHGIKPLSVMAVVCNGQVHYGIWGDTNGGTSTGESSLSMGKLCFPNEHLTGNNGHDPKDVMYIAFTGADTVPGKNGANWKATNTDDFAKSIKSLGDKLVGRL</sequence>